<evidence type="ECO:0000256" key="1">
    <source>
        <dbReference type="SAM" id="SignalP"/>
    </source>
</evidence>
<dbReference type="AlphaFoldDB" id="A0A3D8RVZ2"/>
<dbReference type="OrthoDB" id="2130735at2759"/>
<dbReference type="EMBL" id="PDLN01000008">
    <property type="protein sequence ID" value="RDW78239.1"/>
    <property type="molecule type" value="Genomic_DNA"/>
</dbReference>
<gene>
    <name evidence="2" type="ORF">BP5796_06091</name>
</gene>
<dbReference type="Gene3D" id="2.120.10.10">
    <property type="match status" value="1"/>
</dbReference>
<comment type="caution">
    <text evidence="2">The sequence shown here is derived from an EMBL/GenBank/DDBJ whole genome shotgun (WGS) entry which is preliminary data.</text>
</comment>
<name>A0A3D8RVZ2_9HELO</name>
<keyword evidence="2" id="KW-0378">Hydrolase</keyword>
<keyword evidence="1" id="KW-0732">Signal</keyword>
<sequence length="389" mass="42649">MWFPTLFCVSLLSVAVSAVPHKPGVSSLKPFSTFSNVTIFTPPANYTDPQTLYARTVELENGVLLATWENYSPEPPLVYFPIYKSTDGGETWKMISKITDQVNGWGLRYQPFLYELPAKVGNFPAGTVLAAGNSIPTDLSLTQIDIYASRDKGYTWEFVSKVADGGAAIPNNGIPAIWEPFLLYYKGEIICYYSDQRNPLYGQNLVHTTSADLVSWAPIVPDVEYSTYTARPGMTTVTHLPNGRYIMTYEYGGGPDWGNVTDYEFPVYYRISDSPLNFNESIGYPVVANGIHPTSSPYVTWSPVGGPHGTILVSSGSLTQIFLNTELGAVDAWKVADTPASVSYTRSLRVFKDHPNHVLIAGGGKLPPSTTNKVTVSVIDLKQTLAQAK</sequence>
<accession>A0A3D8RVZ2</accession>
<proteinExistence type="predicted"/>
<dbReference type="CDD" id="cd15482">
    <property type="entry name" value="Sialidase_non-viral"/>
    <property type="match status" value="1"/>
</dbReference>
<evidence type="ECO:0000313" key="2">
    <source>
        <dbReference type="EMBL" id="RDW78239.1"/>
    </source>
</evidence>
<dbReference type="SUPFAM" id="SSF110296">
    <property type="entry name" value="Oligoxyloglucan reducing end-specific cellobiohydrolase"/>
    <property type="match status" value="1"/>
</dbReference>
<dbReference type="GO" id="GO:0016787">
    <property type="term" value="F:hydrolase activity"/>
    <property type="evidence" value="ECO:0007669"/>
    <property type="project" value="UniProtKB-KW"/>
</dbReference>
<evidence type="ECO:0000313" key="3">
    <source>
        <dbReference type="Proteomes" id="UP000256328"/>
    </source>
</evidence>
<organism evidence="2 3">
    <name type="scientific">Coleophoma crateriformis</name>
    <dbReference type="NCBI Taxonomy" id="565419"/>
    <lineage>
        <taxon>Eukaryota</taxon>
        <taxon>Fungi</taxon>
        <taxon>Dikarya</taxon>
        <taxon>Ascomycota</taxon>
        <taxon>Pezizomycotina</taxon>
        <taxon>Leotiomycetes</taxon>
        <taxon>Helotiales</taxon>
        <taxon>Dermateaceae</taxon>
        <taxon>Coleophoma</taxon>
    </lineage>
</organism>
<keyword evidence="3" id="KW-1185">Reference proteome</keyword>
<dbReference type="PANTHER" id="PTHR38792">
    <property type="entry name" value="BNR/ASP-BOX REPEAT DOMAIN PROTEIN (AFU_ORTHOLOGUE AFUA_7G06430)-RELATED"/>
    <property type="match status" value="1"/>
</dbReference>
<reference evidence="2 3" key="1">
    <citation type="journal article" date="2018" name="IMA Fungus">
        <title>IMA Genome-F 9: Draft genome sequence of Annulohypoxylon stygium, Aspergillus mulundensis, Berkeleyomyces basicola (syn. Thielaviopsis basicola), Ceratocystis smalleyi, two Cercospora beticola strains, Coleophoma cylindrospora, Fusarium fracticaudum, Phialophora cf. hyalina, and Morchella septimelata.</title>
        <authorList>
            <person name="Wingfield B.D."/>
            <person name="Bills G.F."/>
            <person name="Dong Y."/>
            <person name="Huang W."/>
            <person name="Nel W.J."/>
            <person name="Swalarsk-Parry B.S."/>
            <person name="Vaghefi N."/>
            <person name="Wilken P.M."/>
            <person name="An Z."/>
            <person name="de Beer Z.W."/>
            <person name="De Vos L."/>
            <person name="Chen L."/>
            <person name="Duong T.A."/>
            <person name="Gao Y."/>
            <person name="Hammerbacher A."/>
            <person name="Kikkert J.R."/>
            <person name="Li Y."/>
            <person name="Li H."/>
            <person name="Li K."/>
            <person name="Li Q."/>
            <person name="Liu X."/>
            <person name="Ma X."/>
            <person name="Naidoo K."/>
            <person name="Pethybridge S.J."/>
            <person name="Sun J."/>
            <person name="Steenkamp E.T."/>
            <person name="van der Nest M.A."/>
            <person name="van Wyk S."/>
            <person name="Wingfield M.J."/>
            <person name="Xiong C."/>
            <person name="Yue Q."/>
            <person name="Zhang X."/>
        </authorList>
    </citation>
    <scope>NUCLEOTIDE SEQUENCE [LARGE SCALE GENOMIC DNA]</scope>
    <source>
        <strain evidence="2 3">BP5796</strain>
    </source>
</reference>
<dbReference type="PANTHER" id="PTHR38792:SF3">
    <property type="entry name" value="BNR_ASP-BOX REPEAT DOMAIN PROTEIN (AFU_ORTHOLOGUE AFUA_7G06430)-RELATED"/>
    <property type="match status" value="1"/>
</dbReference>
<feature type="chain" id="PRO_5017805182" evidence="1">
    <location>
        <begin position="19"/>
        <end position="389"/>
    </location>
</feature>
<feature type="signal peptide" evidence="1">
    <location>
        <begin position="1"/>
        <end position="18"/>
    </location>
</feature>
<dbReference type="Proteomes" id="UP000256328">
    <property type="component" value="Unassembled WGS sequence"/>
</dbReference>
<protein>
    <submittedName>
        <fullName evidence="2">Glycoside hydrolase family 93 protein</fullName>
    </submittedName>
</protein>